<dbReference type="InterPro" id="IPR001841">
    <property type="entry name" value="Znf_RING"/>
</dbReference>
<feature type="compositionally biased region" description="Basic and acidic residues" evidence="5">
    <location>
        <begin position="132"/>
        <end position="142"/>
    </location>
</feature>
<proteinExistence type="predicted"/>
<evidence type="ECO:0008006" key="10">
    <source>
        <dbReference type="Google" id="ProtNLM"/>
    </source>
</evidence>
<dbReference type="PANTHER" id="PTHR12618:SF20">
    <property type="entry name" value="PHD AND RING FINGER DOMAIN-CONTAINING PROTEIN 1"/>
    <property type="match status" value="1"/>
</dbReference>
<dbReference type="EMBL" id="JAPWTJ010000696">
    <property type="protein sequence ID" value="KAJ8976329.1"/>
    <property type="molecule type" value="Genomic_DNA"/>
</dbReference>
<feature type="compositionally biased region" description="Basic residues" evidence="5">
    <location>
        <begin position="414"/>
        <end position="423"/>
    </location>
</feature>
<dbReference type="PANTHER" id="PTHR12618">
    <property type="entry name" value="PHD AND RING FINGER DOMAIN-CONTAINING PROTEIN 1"/>
    <property type="match status" value="1"/>
</dbReference>
<feature type="region of interest" description="Disordered" evidence="5">
    <location>
        <begin position="336"/>
        <end position="436"/>
    </location>
</feature>
<evidence type="ECO:0000313" key="9">
    <source>
        <dbReference type="Proteomes" id="UP001162164"/>
    </source>
</evidence>
<evidence type="ECO:0000256" key="5">
    <source>
        <dbReference type="SAM" id="MobiDB-lite"/>
    </source>
</evidence>
<dbReference type="SUPFAM" id="SSF57850">
    <property type="entry name" value="RING/U-box"/>
    <property type="match status" value="1"/>
</dbReference>
<dbReference type="Gene3D" id="3.30.40.10">
    <property type="entry name" value="Zinc/RING finger domain, C3HC4 (zinc finger)"/>
    <property type="match status" value="2"/>
</dbReference>
<dbReference type="SMART" id="SM00184">
    <property type="entry name" value="RING"/>
    <property type="match status" value="2"/>
</dbReference>
<dbReference type="CDD" id="cd15545">
    <property type="entry name" value="PHD_BAZ2A_like"/>
    <property type="match status" value="1"/>
</dbReference>
<reference evidence="8" key="1">
    <citation type="journal article" date="2023" name="Insect Mol. Biol.">
        <title>Genome sequencing provides insights into the evolution of gene families encoding plant cell wall-degrading enzymes in longhorned beetles.</title>
        <authorList>
            <person name="Shin N.R."/>
            <person name="Okamura Y."/>
            <person name="Kirsch R."/>
            <person name="Pauchet Y."/>
        </authorList>
    </citation>
    <scope>NUCLEOTIDE SEQUENCE</scope>
    <source>
        <strain evidence="8">MMC_N1</strain>
    </source>
</reference>
<keyword evidence="9" id="KW-1185">Reference proteome</keyword>
<dbReference type="Pfam" id="PF13639">
    <property type="entry name" value="zf-RING_2"/>
    <property type="match status" value="1"/>
</dbReference>
<evidence type="ECO:0000256" key="1">
    <source>
        <dbReference type="ARBA" id="ARBA00022723"/>
    </source>
</evidence>
<feature type="domain" description="PHD-type" evidence="6">
    <location>
        <begin position="243"/>
        <end position="293"/>
    </location>
</feature>
<evidence type="ECO:0000259" key="7">
    <source>
        <dbReference type="PROSITE" id="PS50089"/>
    </source>
</evidence>
<feature type="compositionally biased region" description="Polar residues" evidence="5">
    <location>
        <begin position="344"/>
        <end position="363"/>
    </location>
</feature>
<dbReference type="PROSITE" id="PS01359">
    <property type="entry name" value="ZF_PHD_1"/>
    <property type="match status" value="1"/>
</dbReference>
<dbReference type="InterPro" id="IPR047157">
    <property type="entry name" value="PHRF1/Atg35"/>
</dbReference>
<organism evidence="8 9">
    <name type="scientific">Molorchus minor</name>
    <dbReference type="NCBI Taxonomy" id="1323400"/>
    <lineage>
        <taxon>Eukaryota</taxon>
        <taxon>Metazoa</taxon>
        <taxon>Ecdysozoa</taxon>
        <taxon>Arthropoda</taxon>
        <taxon>Hexapoda</taxon>
        <taxon>Insecta</taxon>
        <taxon>Pterygota</taxon>
        <taxon>Neoptera</taxon>
        <taxon>Endopterygota</taxon>
        <taxon>Coleoptera</taxon>
        <taxon>Polyphaga</taxon>
        <taxon>Cucujiformia</taxon>
        <taxon>Chrysomeloidea</taxon>
        <taxon>Cerambycidae</taxon>
        <taxon>Lamiinae</taxon>
        <taxon>Monochamini</taxon>
        <taxon>Molorchus</taxon>
    </lineage>
</organism>
<feature type="compositionally biased region" description="Basic and acidic residues" evidence="5">
    <location>
        <begin position="424"/>
        <end position="436"/>
    </location>
</feature>
<dbReference type="InterPro" id="IPR019787">
    <property type="entry name" value="Znf_PHD-finger"/>
</dbReference>
<evidence type="ECO:0000313" key="8">
    <source>
        <dbReference type="EMBL" id="KAJ8976329.1"/>
    </source>
</evidence>
<protein>
    <recommendedName>
        <fullName evidence="10">PHD and RING finger domain-containing protein 1</fullName>
    </recommendedName>
</protein>
<dbReference type="CDD" id="cd16635">
    <property type="entry name" value="mRING-HC-C3HC3D_PHRF1"/>
    <property type="match status" value="1"/>
</dbReference>
<feature type="region of interest" description="Disordered" evidence="5">
    <location>
        <begin position="1"/>
        <end position="144"/>
    </location>
</feature>
<dbReference type="Pfam" id="PF00628">
    <property type="entry name" value="PHD"/>
    <property type="match status" value="1"/>
</dbReference>
<feature type="compositionally biased region" description="Basic residues" evidence="5">
    <location>
        <begin position="42"/>
        <end position="51"/>
    </location>
</feature>
<dbReference type="InterPro" id="IPR019786">
    <property type="entry name" value="Zinc_finger_PHD-type_CS"/>
</dbReference>
<evidence type="ECO:0000256" key="2">
    <source>
        <dbReference type="ARBA" id="ARBA00022771"/>
    </source>
</evidence>
<feature type="compositionally biased region" description="Basic residues" evidence="5">
    <location>
        <begin position="380"/>
        <end position="396"/>
    </location>
</feature>
<accession>A0ABQ9JFH8</accession>
<keyword evidence="3" id="KW-0862">Zinc</keyword>
<name>A0ABQ9JFH8_9CUCU</name>
<dbReference type="InterPro" id="IPR017907">
    <property type="entry name" value="Znf_RING_CS"/>
</dbReference>
<dbReference type="InterPro" id="IPR001965">
    <property type="entry name" value="Znf_PHD"/>
</dbReference>
<dbReference type="SMART" id="SM00249">
    <property type="entry name" value="PHD"/>
    <property type="match status" value="1"/>
</dbReference>
<keyword evidence="2 4" id="KW-0863">Zinc-finger</keyword>
<sequence length="436" mass="49377">MSSDDSDVGHLHKRKRKSRRLNGGSPSSSDGGSPIIGSSSIPRRRMFRKSNRIPVLELSDTDSDSGSSIHRYGKRKKVERVVSDTDSDTSGSTIIKRTKRTGRIPSESEVDSDRGFEGSTSSQWETDFSDNEMQKSKPKSEDASLAIAPEASTDSDSSDGQSEKCPICLRTFRLQEIGTPETCDHMFCLECIQEWSKNINTCPVDRQEYTLVLVRKNILGKVIRQIPIEKPVLQNDLNIIEDPTFCEICGSSENEDRMLLCDGCDLGFHLYCLRPALDDVPVGAWFCQDCSPDDEYDTEIELNEIEMLLNEVDSIERLHGRRRRLTRLIPRTRQSERVRRRIANNRQQNSLFEGPSTSSSLEESQIVADPVSSTTTMSIRVKKSKKPKKRKRKTTTRYKIVYEIDPNTGEAVPVRKRQKKQKIHEKNDEKSPEGSG</sequence>
<dbReference type="PROSITE" id="PS50089">
    <property type="entry name" value="ZF_RING_2"/>
    <property type="match status" value="1"/>
</dbReference>
<feature type="domain" description="RING-type" evidence="7">
    <location>
        <begin position="165"/>
        <end position="206"/>
    </location>
</feature>
<dbReference type="InterPro" id="IPR013083">
    <property type="entry name" value="Znf_RING/FYVE/PHD"/>
</dbReference>
<feature type="compositionally biased region" description="Basic residues" evidence="5">
    <location>
        <begin position="11"/>
        <end position="20"/>
    </location>
</feature>
<gene>
    <name evidence="8" type="ORF">NQ317_010096</name>
</gene>
<evidence type="ECO:0000256" key="3">
    <source>
        <dbReference type="ARBA" id="ARBA00022833"/>
    </source>
</evidence>
<evidence type="ECO:0000259" key="6">
    <source>
        <dbReference type="PROSITE" id="PS50016"/>
    </source>
</evidence>
<evidence type="ECO:0000256" key="4">
    <source>
        <dbReference type="PROSITE-ProRule" id="PRU00175"/>
    </source>
</evidence>
<feature type="compositionally biased region" description="Low complexity" evidence="5">
    <location>
        <begin position="23"/>
        <end position="41"/>
    </location>
</feature>
<comment type="caution">
    <text evidence="8">The sequence shown here is derived from an EMBL/GenBank/DDBJ whole genome shotgun (WGS) entry which is preliminary data.</text>
</comment>
<dbReference type="PROSITE" id="PS00518">
    <property type="entry name" value="ZF_RING_1"/>
    <property type="match status" value="1"/>
</dbReference>
<keyword evidence="1" id="KW-0479">Metal-binding</keyword>
<dbReference type="SUPFAM" id="SSF57903">
    <property type="entry name" value="FYVE/PHD zinc finger"/>
    <property type="match status" value="1"/>
</dbReference>
<dbReference type="InterPro" id="IPR011011">
    <property type="entry name" value="Znf_FYVE_PHD"/>
</dbReference>
<dbReference type="Proteomes" id="UP001162164">
    <property type="component" value="Unassembled WGS sequence"/>
</dbReference>
<dbReference type="PROSITE" id="PS50016">
    <property type="entry name" value="ZF_PHD_2"/>
    <property type="match status" value="1"/>
</dbReference>